<sequence length="78" mass="8887">MRCLQINISLQICIRYFANDTTATTTTTTTTTTNTTTTTTTTTTSTILCERRERVTTFQTQTTYTIKLAFNFVHNSHH</sequence>
<protein>
    <submittedName>
        <fullName evidence="1">Uncharacterized protein</fullName>
    </submittedName>
</protein>
<dbReference type="AlphaFoldDB" id="A0A183N679"/>
<evidence type="ECO:0000313" key="1">
    <source>
        <dbReference type="EMBL" id="VDP48749.1"/>
    </source>
</evidence>
<proteinExistence type="predicted"/>
<accession>A0A183N679</accession>
<dbReference type="Proteomes" id="UP000277204">
    <property type="component" value="Unassembled WGS sequence"/>
</dbReference>
<evidence type="ECO:0000313" key="2">
    <source>
        <dbReference type="Proteomes" id="UP000277204"/>
    </source>
</evidence>
<name>A0A183N679_9TREM</name>
<gene>
    <name evidence="1" type="ORF">SMRZ_LOCUS23804</name>
</gene>
<reference evidence="1 2" key="1">
    <citation type="submission" date="2018-11" db="EMBL/GenBank/DDBJ databases">
        <authorList>
            <consortium name="Pathogen Informatics"/>
        </authorList>
    </citation>
    <scope>NUCLEOTIDE SEQUENCE [LARGE SCALE GENOMIC DNA]</scope>
    <source>
        <strain evidence="1 2">Zambia</strain>
    </source>
</reference>
<dbReference type="EMBL" id="UZAI01019946">
    <property type="protein sequence ID" value="VDP48749.1"/>
    <property type="molecule type" value="Genomic_DNA"/>
</dbReference>
<organism evidence="1 2">
    <name type="scientific">Schistosoma margrebowiei</name>
    <dbReference type="NCBI Taxonomy" id="48269"/>
    <lineage>
        <taxon>Eukaryota</taxon>
        <taxon>Metazoa</taxon>
        <taxon>Spiralia</taxon>
        <taxon>Lophotrochozoa</taxon>
        <taxon>Platyhelminthes</taxon>
        <taxon>Trematoda</taxon>
        <taxon>Digenea</taxon>
        <taxon>Strigeidida</taxon>
        <taxon>Schistosomatoidea</taxon>
        <taxon>Schistosomatidae</taxon>
        <taxon>Schistosoma</taxon>
    </lineage>
</organism>
<keyword evidence="2" id="KW-1185">Reference proteome</keyword>